<dbReference type="InParanoid" id="A0A1X7STR8"/>
<evidence type="ECO:0000256" key="5">
    <source>
        <dbReference type="ARBA" id="ARBA00022729"/>
    </source>
</evidence>
<dbReference type="GO" id="GO:0005576">
    <property type="term" value="C:extracellular region"/>
    <property type="evidence" value="ECO:0007669"/>
    <property type="project" value="UniProtKB-SubCell"/>
</dbReference>
<accession>A0A1X7STR8</accession>
<evidence type="ECO:0000256" key="2">
    <source>
        <dbReference type="ARBA" id="ARBA00004442"/>
    </source>
</evidence>
<keyword evidence="5" id="KW-0732">Signal</keyword>
<comment type="subcellular location">
    <subcellularLocation>
        <location evidence="1">Cell envelope</location>
    </subcellularLocation>
    <subcellularLocation>
        <location evidence="2">Cell outer membrane</location>
    </subcellularLocation>
    <subcellularLocation>
        <location evidence="3">Secreted</location>
    </subcellularLocation>
</comment>
<dbReference type="AlphaFoldDB" id="A0A1X7STR8"/>
<dbReference type="SUPFAM" id="SSF51126">
    <property type="entry name" value="Pectin lyase-like"/>
    <property type="match status" value="1"/>
</dbReference>
<name>A0A1X7STR8_AMPQE</name>
<evidence type="ECO:0008006" key="9">
    <source>
        <dbReference type="Google" id="ProtNLM"/>
    </source>
</evidence>
<protein>
    <recommendedName>
        <fullName evidence="9">Right handed beta helix domain-containing protein</fullName>
    </recommendedName>
</protein>
<evidence type="ECO:0000256" key="7">
    <source>
        <dbReference type="ARBA" id="ARBA00023237"/>
    </source>
</evidence>
<dbReference type="EnsemblMetazoa" id="Aqu2.1.05483_001">
    <property type="protein sequence ID" value="Aqu2.1.05483_001"/>
    <property type="gene ID" value="Aqu2.1.05483"/>
</dbReference>
<evidence type="ECO:0000256" key="4">
    <source>
        <dbReference type="ARBA" id="ARBA00022525"/>
    </source>
</evidence>
<dbReference type="InterPro" id="IPR011050">
    <property type="entry name" value="Pectin_lyase_fold/virulence"/>
</dbReference>
<evidence type="ECO:0000256" key="1">
    <source>
        <dbReference type="ARBA" id="ARBA00004196"/>
    </source>
</evidence>
<reference evidence="8" key="1">
    <citation type="submission" date="2017-05" db="UniProtKB">
        <authorList>
            <consortium name="EnsemblMetazoa"/>
        </authorList>
    </citation>
    <scope>IDENTIFICATION</scope>
</reference>
<sequence length="351" mass="38527">MNNSLLSQSSWRAISFFWYGSALGKFVLNSTTLDNNSGSFGSALHIATDELLQRKLYVVLHNLTFNNNSVLPNIPIKQSLAVTVWLLNCRSIIIDNCTFSNNRDSALGLFNAIIAFRGDNYFINNTGRRGGAINFIITSYIYLFSDAYLSFINNSAEVTGGAINIDQPAVYYSREGSVALCFFQFLGTKNKTYFYFDDNTAGLAGTTLYGGAVDSCLLAEGLLFGRSLFLEASLFVNQPGYSVISSDPLNVCFCNDDNSPNCSIRTMNFSAFPGQIINFTVAVVGQLENLTTGTIDISNNNSVNSYDVSTANCTPISYKFELKDTNQTNITLSVTIQNSINFNNSAREIIN</sequence>
<dbReference type="InterPro" id="IPR003368">
    <property type="entry name" value="POMP_repeat"/>
</dbReference>
<keyword evidence="7" id="KW-0998">Cell outer membrane</keyword>
<proteinExistence type="predicted"/>
<dbReference type="NCBIfam" id="TIGR01376">
    <property type="entry name" value="POMP_repeat"/>
    <property type="match status" value="1"/>
</dbReference>
<organism evidence="8">
    <name type="scientific">Amphimedon queenslandica</name>
    <name type="common">Sponge</name>
    <dbReference type="NCBI Taxonomy" id="400682"/>
    <lineage>
        <taxon>Eukaryota</taxon>
        <taxon>Metazoa</taxon>
        <taxon>Porifera</taxon>
        <taxon>Demospongiae</taxon>
        <taxon>Heteroscleromorpha</taxon>
        <taxon>Haplosclerida</taxon>
        <taxon>Niphatidae</taxon>
        <taxon>Amphimedon</taxon>
    </lineage>
</organism>
<evidence type="ECO:0000313" key="8">
    <source>
        <dbReference type="EnsemblMetazoa" id="Aqu2.1.05483_001"/>
    </source>
</evidence>
<evidence type="ECO:0000256" key="3">
    <source>
        <dbReference type="ARBA" id="ARBA00004613"/>
    </source>
</evidence>
<evidence type="ECO:0000256" key="6">
    <source>
        <dbReference type="ARBA" id="ARBA00023136"/>
    </source>
</evidence>
<keyword evidence="6" id="KW-0472">Membrane</keyword>
<keyword evidence="4" id="KW-0964">Secreted</keyword>